<evidence type="ECO:0000313" key="3">
    <source>
        <dbReference type="EMBL" id="KAG0008944.1"/>
    </source>
</evidence>
<protein>
    <submittedName>
        <fullName evidence="3">Uncharacterized protein</fullName>
    </submittedName>
</protein>
<gene>
    <name evidence="3" type="ORF">BGZ80_002887</name>
</gene>
<keyword evidence="4" id="KW-1185">Reference proteome</keyword>
<feature type="region of interest" description="Disordered" evidence="1">
    <location>
        <begin position="46"/>
        <end position="67"/>
    </location>
</feature>
<evidence type="ECO:0000256" key="2">
    <source>
        <dbReference type="SAM" id="Phobius"/>
    </source>
</evidence>
<dbReference type="Proteomes" id="UP000703661">
    <property type="component" value="Unassembled WGS sequence"/>
</dbReference>
<organism evidence="3 4">
    <name type="scientific">Entomortierella chlamydospora</name>
    <dbReference type="NCBI Taxonomy" id="101097"/>
    <lineage>
        <taxon>Eukaryota</taxon>
        <taxon>Fungi</taxon>
        <taxon>Fungi incertae sedis</taxon>
        <taxon>Mucoromycota</taxon>
        <taxon>Mortierellomycotina</taxon>
        <taxon>Mortierellomycetes</taxon>
        <taxon>Mortierellales</taxon>
        <taxon>Mortierellaceae</taxon>
        <taxon>Entomortierella</taxon>
    </lineage>
</organism>
<proteinExistence type="predicted"/>
<accession>A0A9P6MP83</accession>
<dbReference type="EMBL" id="JAAAID010001736">
    <property type="protein sequence ID" value="KAG0008944.1"/>
    <property type="molecule type" value="Genomic_DNA"/>
</dbReference>
<feature type="compositionally biased region" description="Low complexity" evidence="1">
    <location>
        <begin position="46"/>
        <end position="55"/>
    </location>
</feature>
<comment type="caution">
    <text evidence="3">The sequence shown here is derived from an EMBL/GenBank/DDBJ whole genome shotgun (WGS) entry which is preliminary data.</text>
</comment>
<keyword evidence="2" id="KW-0472">Membrane</keyword>
<name>A0A9P6MP83_9FUNG</name>
<evidence type="ECO:0000256" key="1">
    <source>
        <dbReference type="SAM" id="MobiDB-lite"/>
    </source>
</evidence>
<dbReference type="OrthoDB" id="2419619at2759"/>
<keyword evidence="2" id="KW-0812">Transmembrane</keyword>
<feature type="transmembrane region" description="Helical" evidence="2">
    <location>
        <begin position="12"/>
        <end position="29"/>
    </location>
</feature>
<reference evidence="3" key="1">
    <citation type="journal article" date="2020" name="Fungal Divers.">
        <title>Resolving the Mortierellaceae phylogeny through synthesis of multi-gene phylogenetics and phylogenomics.</title>
        <authorList>
            <person name="Vandepol N."/>
            <person name="Liber J."/>
            <person name="Desiro A."/>
            <person name="Na H."/>
            <person name="Kennedy M."/>
            <person name="Barry K."/>
            <person name="Grigoriev I.V."/>
            <person name="Miller A.N."/>
            <person name="O'Donnell K."/>
            <person name="Stajich J.E."/>
            <person name="Bonito G."/>
        </authorList>
    </citation>
    <scope>NUCLEOTIDE SEQUENCE</scope>
    <source>
        <strain evidence="3">NRRL 2769</strain>
    </source>
</reference>
<keyword evidence="2" id="KW-1133">Transmembrane helix</keyword>
<sequence length="67" mass="7270">MGNVISIDQNDIIFSGILIAVWLAIRPYFVRLGEQAQAKNQARLEAEAAANDAQNTGGSRGGRRKLD</sequence>
<dbReference type="AlphaFoldDB" id="A0A9P6MP83"/>
<evidence type="ECO:0000313" key="4">
    <source>
        <dbReference type="Proteomes" id="UP000703661"/>
    </source>
</evidence>